<dbReference type="PANTHER" id="PTHR22420:SF4">
    <property type="entry name" value="PROTEIN FAM81A"/>
    <property type="match status" value="1"/>
</dbReference>
<feature type="coiled-coil region" evidence="3">
    <location>
        <begin position="215"/>
        <end position="249"/>
    </location>
</feature>
<evidence type="ECO:0008006" key="6">
    <source>
        <dbReference type="Google" id="ProtNLM"/>
    </source>
</evidence>
<comment type="similarity">
    <text evidence="2">Belongs to the FAM81 family.</text>
</comment>
<dbReference type="PANTHER" id="PTHR22420">
    <property type="entry name" value="PROTEIN FAM81A"/>
    <property type="match status" value="1"/>
</dbReference>
<evidence type="ECO:0000256" key="2">
    <source>
        <dbReference type="ARBA" id="ARBA00046344"/>
    </source>
</evidence>
<proteinExistence type="inferred from homology"/>
<dbReference type="EMBL" id="VSWD01000007">
    <property type="protein sequence ID" value="KAK3097182.1"/>
    <property type="molecule type" value="Genomic_DNA"/>
</dbReference>
<dbReference type="Gene3D" id="1.10.287.1490">
    <property type="match status" value="1"/>
</dbReference>
<organism evidence="4 5">
    <name type="scientific">Pinctada imbricata</name>
    <name type="common">Atlantic pearl-oyster</name>
    <name type="synonym">Pinctada martensii</name>
    <dbReference type="NCBI Taxonomy" id="66713"/>
    <lineage>
        <taxon>Eukaryota</taxon>
        <taxon>Metazoa</taxon>
        <taxon>Spiralia</taxon>
        <taxon>Lophotrochozoa</taxon>
        <taxon>Mollusca</taxon>
        <taxon>Bivalvia</taxon>
        <taxon>Autobranchia</taxon>
        <taxon>Pteriomorphia</taxon>
        <taxon>Pterioida</taxon>
        <taxon>Pterioidea</taxon>
        <taxon>Pteriidae</taxon>
        <taxon>Pinctada</taxon>
    </lineage>
</organism>
<reference evidence="4" key="1">
    <citation type="submission" date="2019-08" db="EMBL/GenBank/DDBJ databases">
        <title>The improved chromosome-level genome for the pearl oyster Pinctada fucata martensii using PacBio sequencing and Hi-C.</title>
        <authorList>
            <person name="Zheng Z."/>
        </authorList>
    </citation>
    <scope>NUCLEOTIDE SEQUENCE</scope>
    <source>
        <strain evidence="4">ZZ-2019</strain>
        <tissue evidence="4">Adductor muscle</tissue>
    </source>
</reference>
<accession>A0AA89C053</accession>
<keyword evidence="5" id="KW-1185">Reference proteome</keyword>
<dbReference type="AlphaFoldDB" id="A0AA89C053"/>
<protein>
    <recommendedName>
        <fullName evidence="6">Protein FAM81A</fullName>
    </recommendedName>
</protein>
<comment type="caution">
    <text evidence="4">The sequence shown here is derived from an EMBL/GenBank/DDBJ whole genome shotgun (WGS) entry which is preliminary data.</text>
</comment>
<keyword evidence="1 3" id="KW-0175">Coiled coil</keyword>
<dbReference type="InterPro" id="IPR029619">
    <property type="entry name" value="FAM81"/>
</dbReference>
<evidence type="ECO:0000256" key="3">
    <source>
        <dbReference type="SAM" id="Coils"/>
    </source>
</evidence>
<sequence>MSVRTNVVFPQIRRTAAHKNHYDVVEQEYDAIRVGSPRTRTIYDEREKVRVEEQNTGPPVYTRIDALEDRLSHALNQQSQVMSHQSEMTRALGEQQRMTENLIDRAFQNREDFIDNLTRVQNDRLEERTRLLLQDHIRFITSIVRRLNSDIMAIEDDIRARDSAVVGTNSAVGKLEVHHVTMLQDLKSRIVRCDASIKKHSTDIHSCATDIGNAMREMHNIKEGLKDQIHRLEAEMMSMTGELERLHGEQRTELFHLKKDTNRDLALLDERKDAAITDIRTALLAYKNSIDNDKDRFEQRMQEMLEKATSSWTTILAKVDQRVDESLGGLEMRMHRMEEAMAYDRAALTDIQARVESKILNRLDLHTRKHQEELARAKNEFREGFTSVHDSIDNAKRVLEGKSKLLEDRLKKDIAQVRKLVVLA</sequence>
<evidence type="ECO:0000256" key="1">
    <source>
        <dbReference type="ARBA" id="ARBA00023054"/>
    </source>
</evidence>
<evidence type="ECO:0000313" key="5">
    <source>
        <dbReference type="Proteomes" id="UP001186944"/>
    </source>
</evidence>
<dbReference type="Proteomes" id="UP001186944">
    <property type="component" value="Unassembled WGS sequence"/>
</dbReference>
<name>A0AA89C053_PINIB</name>
<evidence type="ECO:0000313" key="4">
    <source>
        <dbReference type="EMBL" id="KAK3097182.1"/>
    </source>
</evidence>
<gene>
    <name evidence="4" type="ORF">FSP39_007205</name>
</gene>